<sequence>MVTNEGFLIQRQRYQPIKLLQEWIIKTEYILGISRTSPRWTVQLQLKQRRIPPQVA</sequence>
<gene>
    <name evidence="1" type="ORF">MGMO_69c00140</name>
</gene>
<proteinExistence type="predicted"/>
<dbReference type="EMBL" id="AYLO01000066">
    <property type="protein sequence ID" value="ESS72147.1"/>
    <property type="molecule type" value="Genomic_DNA"/>
</dbReference>
<dbReference type="AlphaFoldDB" id="V5C113"/>
<protein>
    <submittedName>
        <fullName evidence="1">Uncharacterized protein</fullName>
    </submittedName>
</protein>
<dbReference type="Proteomes" id="UP000017842">
    <property type="component" value="Unassembled WGS sequence"/>
</dbReference>
<comment type="caution">
    <text evidence="1">The sequence shown here is derived from an EMBL/GenBank/DDBJ whole genome shotgun (WGS) entry which is preliminary data.</text>
</comment>
<evidence type="ECO:0000313" key="1">
    <source>
        <dbReference type="EMBL" id="ESS72147.1"/>
    </source>
</evidence>
<evidence type="ECO:0000313" key="2">
    <source>
        <dbReference type="Proteomes" id="UP000017842"/>
    </source>
</evidence>
<reference evidence="1 2" key="1">
    <citation type="journal article" date="2013" name="Genome Announc.">
        <title>Draft Genome Sequence of the Methanotrophic Gammaproteobacterium Methyloglobulus morosus DSM 22980 Strain KoM1.</title>
        <authorList>
            <person name="Poehlein A."/>
            <person name="Deutzmann J.S."/>
            <person name="Daniel R."/>
            <person name="Simeonova D.D."/>
        </authorList>
    </citation>
    <scope>NUCLEOTIDE SEQUENCE [LARGE SCALE GENOMIC DNA]</scope>
    <source>
        <strain evidence="1 2">KoM1</strain>
    </source>
</reference>
<name>V5C113_9GAMM</name>
<keyword evidence="2" id="KW-1185">Reference proteome</keyword>
<accession>V5C113</accession>
<dbReference type="STRING" id="1116472.MGMO_69c00140"/>
<organism evidence="1 2">
    <name type="scientific">Methyloglobulus morosus KoM1</name>
    <dbReference type="NCBI Taxonomy" id="1116472"/>
    <lineage>
        <taxon>Bacteria</taxon>
        <taxon>Pseudomonadati</taxon>
        <taxon>Pseudomonadota</taxon>
        <taxon>Gammaproteobacteria</taxon>
        <taxon>Methylococcales</taxon>
        <taxon>Methylococcaceae</taxon>
        <taxon>Methyloglobulus</taxon>
    </lineage>
</organism>